<keyword evidence="4" id="KW-1185">Reference proteome</keyword>
<evidence type="ECO:0000259" key="2">
    <source>
        <dbReference type="PROSITE" id="PS50801"/>
    </source>
</evidence>
<proteinExistence type="predicted"/>
<accession>A0A7J5TVD7</accession>
<name>A0A7J5TVD7_9BACT</name>
<organism evidence="3 4">
    <name type="scientific">Rudanella paleaurantiibacter</name>
    <dbReference type="NCBI Taxonomy" id="2614655"/>
    <lineage>
        <taxon>Bacteria</taxon>
        <taxon>Pseudomonadati</taxon>
        <taxon>Bacteroidota</taxon>
        <taxon>Cytophagia</taxon>
        <taxon>Cytophagales</taxon>
        <taxon>Cytophagaceae</taxon>
        <taxon>Rudanella</taxon>
    </lineage>
</organism>
<comment type="caution">
    <text evidence="3">The sequence shown here is derived from an EMBL/GenBank/DDBJ whole genome shotgun (WGS) entry which is preliminary data.</text>
</comment>
<evidence type="ECO:0000313" key="3">
    <source>
        <dbReference type="EMBL" id="KAB7728112.1"/>
    </source>
</evidence>
<dbReference type="Proteomes" id="UP000488299">
    <property type="component" value="Unassembled WGS sequence"/>
</dbReference>
<evidence type="ECO:0000256" key="1">
    <source>
        <dbReference type="SAM" id="MobiDB-lite"/>
    </source>
</evidence>
<gene>
    <name evidence="3" type="ORF">F5984_20400</name>
</gene>
<reference evidence="3 4" key="1">
    <citation type="submission" date="2019-10" db="EMBL/GenBank/DDBJ databases">
        <title>Rudanella paleaurantiibacter sp. nov., isolated from sludge.</title>
        <authorList>
            <person name="Xu S.Q."/>
        </authorList>
    </citation>
    <scope>NUCLEOTIDE SEQUENCE [LARGE SCALE GENOMIC DNA]</scope>
    <source>
        <strain evidence="3 4">HX-22-17</strain>
    </source>
</reference>
<dbReference type="Pfam" id="PF01740">
    <property type="entry name" value="STAS"/>
    <property type="match status" value="1"/>
</dbReference>
<protein>
    <submittedName>
        <fullName evidence="3">STAS domain-containing protein</fullName>
    </submittedName>
</protein>
<dbReference type="InterPro" id="IPR002645">
    <property type="entry name" value="STAS_dom"/>
</dbReference>
<dbReference type="PROSITE" id="PS50801">
    <property type="entry name" value="STAS"/>
    <property type="match status" value="1"/>
</dbReference>
<feature type="domain" description="STAS" evidence="2">
    <location>
        <begin position="1"/>
        <end position="80"/>
    </location>
</feature>
<feature type="region of interest" description="Disordered" evidence="1">
    <location>
        <begin position="116"/>
        <end position="136"/>
    </location>
</feature>
<dbReference type="RefSeq" id="WP_152126058.1">
    <property type="nucleotide sequence ID" value="NZ_WELI01000009.1"/>
</dbReference>
<dbReference type="CDD" id="cd07043">
    <property type="entry name" value="STAS_anti-anti-sigma_factors"/>
    <property type="match status" value="1"/>
</dbReference>
<dbReference type="SUPFAM" id="SSF52091">
    <property type="entry name" value="SpoIIaa-like"/>
    <property type="match status" value="1"/>
</dbReference>
<sequence length="136" mass="15168">MNHSIEKNEQYALIRLAETEFGGEVPAEFETATRSLIREGYSNLIIDMASVKSIDTAGFGSIRKINRQCANELGIMVLVSKDDNLIDSLEDIADLTILPTVEEAIDAVFMNDLENDFRNDDDEYDGEYGAGQEPEQ</sequence>
<dbReference type="Gene3D" id="3.30.750.24">
    <property type="entry name" value="STAS domain"/>
    <property type="match status" value="1"/>
</dbReference>
<evidence type="ECO:0000313" key="4">
    <source>
        <dbReference type="Proteomes" id="UP000488299"/>
    </source>
</evidence>
<dbReference type="AlphaFoldDB" id="A0A7J5TVD7"/>
<dbReference type="EMBL" id="WELI01000009">
    <property type="protein sequence ID" value="KAB7728112.1"/>
    <property type="molecule type" value="Genomic_DNA"/>
</dbReference>
<dbReference type="InterPro" id="IPR036513">
    <property type="entry name" value="STAS_dom_sf"/>
</dbReference>